<evidence type="ECO:0000259" key="2">
    <source>
        <dbReference type="Pfam" id="PF01757"/>
    </source>
</evidence>
<organism evidence="3 4">
    <name type="scientific">Mycobacterium asiaticum</name>
    <dbReference type="NCBI Taxonomy" id="1790"/>
    <lineage>
        <taxon>Bacteria</taxon>
        <taxon>Bacillati</taxon>
        <taxon>Actinomycetota</taxon>
        <taxon>Actinomycetes</taxon>
        <taxon>Mycobacteriales</taxon>
        <taxon>Mycobacteriaceae</taxon>
        <taxon>Mycobacterium</taxon>
    </lineage>
</organism>
<name>A0A1A3NWS5_MYCAS</name>
<feature type="transmembrane region" description="Helical" evidence="1">
    <location>
        <begin position="205"/>
        <end position="222"/>
    </location>
</feature>
<feature type="transmembrane region" description="Helical" evidence="1">
    <location>
        <begin position="392"/>
        <end position="414"/>
    </location>
</feature>
<reference evidence="3 4" key="1">
    <citation type="submission" date="2016-06" db="EMBL/GenBank/DDBJ databases">
        <authorList>
            <person name="Kjaerup R.B."/>
            <person name="Dalgaard T.S."/>
            <person name="Juul-Madsen H.R."/>
        </authorList>
    </citation>
    <scope>NUCLEOTIDE SEQUENCE [LARGE SCALE GENOMIC DNA]</scope>
    <source>
        <strain evidence="3 4">1245335.1</strain>
    </source>
</reference>
<feature type="transmembrane region" description="Helical" evidence="1">
    <location>
        <begin position="69"/>
        <end position="93"/>
    </location>
</feature>
<feature type="domain" description="Acyltransferase 3" evidence="2">
    <location>
        <begin position="25"/>
        <end position="367"/>
    </location>
</feature>
<keyword evidence="1" id="KW-0812">Transmembrane</keyword>
<dbReference type="GO" id="GO:0016747">
    <property type="term" value="F:acyltransferase activity, transferring groups other than amino-acyl groups"/>
    <property type="evidence" value="ECO:0007669"/>
    <property type="project" value="InterPro"/>
</dbReference>
<comment type="caution">
    <text evidence="3">The sequence shown here is derived from an EMBL/GenBank/DDBJ whole genome shotgun (WGS) entry which is preliminary data.</text>
</comment>
<dbReference type="InterPro" id="IPR002656">
    <property type="entry name" value="Acyl_transf_3_dom"/>
</dbReference>
<sequence length="445" mass="47531">MGPLSTLGNVALVTDTDTTRPARDVAVDFLRSSGVVLIVLGHWMASSLTYRNGSFGRQNPLVDQPWTQWLTWAFQAVPTFFLVAGYATAVSWAHRSGDAGFSSQTWLRHRLARVLGPTAVYVAAVLIVVAVLQATGVARSALQYAGWAVALQLWFLAVYFVVVMLTPVAVAAQRRWGLWPSVALVVGAVVVDVAAIGFGVGYVGLLNYVLCWGAFYQLGISWRAGDLGGKRPVLLAAGAGMALALLVGVGHYPVSMIGVPGQQVQNTTPPTVALLAFGCTQIGIATALAPWLNRVLRRPAVRRAVSLVNDNVMALYLWHMVPVVIVGIVGYPTGLFPQPDQGTLAWWQFRLVWIAILVAVTAVELTLLWWGRAVFAAPLPFLNTPVRAGWTAAALPAGAALAVFGLALFAARGFAPDGRFPWLSALAFGLGTVLVAARAERPPYE</sequence>
<proteinExistence type="predicted"/>
<keyword evidence="1" id="KW-0472">Membrane</keyword>
<dbReference type="Pfam" id="PF01757">
    <property type="entry name" value="Acyl_transf_3"/>
    <property type="match status" value="1"/>
</dbReference>
<feature type="transmembrane region" description="Helical" evidence="1">
    <location>
        <begin position="234"/>
        <end position="252"/>
    </location>
</feature>
<feature type="transmembrane region" description="Helical" evidence="1">
    <location>
        <begin position="272"/>
        <end position="292"/>
    </location>
</feature>
<accession>A0A1A3NWS5</accession>
<gene>
    <name evidence="3" type="ORF">A5635_15645</name>
</gene>
<feature type="transmembrane region" description="Helical" evidence="1">
    <location>
        <begin position="420"/>
        <end position="439"/>
    </location>
</feature>
<feature type="transmembrane region" description="Helical" evidence="1">
    <location>
        <begin position="177"/>
        <end position="199"/>
    </location>
</feature>
<keyword evidence="1" id="KW-1133">Transmembrane helix</keyword>
<dbReference type="AlphaFoldDB" id="A0A1A3NWS5"/>
<dbReference type="Proteomes" id="UP000093819">
    <property type="component" value="Unassembled WGS sequence"/>
</dbReference>
<feature type="transmembrane region" description="Helical" evidence="1">
    <location>
        <begin position="29"/>
        <end position="49"/>
    </location>
</feature>
<feature type="transmembrane region" description="Helical" evidence="1">
    <location>
        <begin position="313"/>
        <end position="331"/>
    </location>
</feature>
<evidence type="ECO:0000256" key="1">
    <source>
        <dbReference type="SAM" id="Phobius"/>
    </source>
</evidence>
<feature type="transmembrane region" description="Helical" evidence="1">
    <location>
        <begin position="144"/>
        <end position="165"/>
    </location>
</feature>
<evidence type="ECO:0000313" key="4">
    <source>
        <dbReference type="Proteomes" id="UP000093819"/>
    </source>
</evidence>
<protein>
    <recommendedName>
        <fullName evidence="2">Acyltransferase 3 domain-containing protein</fullName>
    </recommendedName>
</protein>
<feature type="transmembrane region" description="Helical" evidence="1">
    <location>
        <begin position="114"/>
        <end position="132"/>
    </location>
</feature>
<evidence type="ECO:0000313" key="3">
    <source>
        <dbReference type="EMBL" id="OBK25469.1"/>
    </source>
</evidence>
<dbReference type="EMBL" id="LZLR01000044">
    <property type="protein sequence ID" value="OBK25469.1"/>
    <property type="molecule type" value="Genomic_DNA"/>
</dbReference>
<feature type="transmembrane region" description="Helical" evidence="1">
    <location>
        <begin position="351"/>
        <end position="371"/>
    </location>
</feature>